<accession>A0A839HLH0</accession>
<dbReference type="Pfam" id="PF08378">
    <property type="entry name" value="NERD"/>
    <property type="match status" value="1"/>
</dbReference>
<dbReference type="EMBL" id="JABVCQ010000058">
    <property type="protein sequence ID" value="MBB1127388.1"/>
    <property type="molecule type" value="Genomic_DNA"/>
</dbReference>
<dbReference type="GO" id="GO:0003677">
    <property type="term" value="F:DNA binding"/>
    <property type="evidence" value="ECO:0007669"/>
    <property type="project" value="InterPro"/>
</dbReference>
<dbReference type="PANTHER" id="PTHR11070:SF2">
    <property type="entry name" value="ATP-DEPENDENT DNA HELICASE SRS2"/>
    <property type="match status" value="1"/>
</dbReference>
<dbReference type="InterPro" id="IPR011528">
    <property type="entry name" value="NERD"/>
</dbReference>
<evidence type="ECO:0000313" key="4">
    <source>
        <dbReference type="Proteomes" id="UP000548632"/>
    </source>
</evidence>
<organism evidence="3 4">
    <name type="scientific">Thiospirillum jenense</name>
    <dbReference type="NCBI Taxonomy" id="1653858"/>
    <lineage>
        <taxon>Bacteria</taxon>
        <taxon>Pseudomonadati</taxon>
        <taxon>Pseudomonadota</taxon>
        <taxon>Gammaproteobacteria</taxon>
        <taxon>Chromatiales</taxon>
        <taxon>Chromatiaceae</taxon>
        <taxon>Thiospirillum</taxon>
    </lineage>
</organism>
<dbReference type="SUPFAM" id="SSF52540">
    <property type="entry name" value="P-loop containing nucleoside triphosphate hydrolases"/>
    <property type="match status" value="1"/>
</dbReference>
<dbReference type="GO" id="GO:0000725">
    <property type="term" value="P:recombinational repair"/>
    <property type="evidence" value="ECO:0007669"/>
    <property type="project" value="TreeGrafter"/>
</dbReference>
<dbReference type="RefSeq" id="WP_182585009.1">
    <property type="nucleotide sequence ID" value="NZ_JABVCQ010000058.1"/>
</dbReference>
<feature type="domain" description="NERD" evidence="2">
    <location>
        <begin position="21"/>
        <end position="135"/>
    </location>
</feature>
<dbReference type="Gene3D" id="3.40.50.300">
    <property type="entry name" value="P-loop containing nucleotide triphosphate hydrolases"/>
    <property type="match status" value="2"/>
</dbReference>
<gene>
    <name evidence="3" type="ORF">HUK38_14345</name>
</gene>
<dbReference type="GO" id="GO:0043138">
    <property type="term" value="F:3'-5' DNA helicase activity"/>
    <property type="evidence" value="ECO:0007669"/>
    <property type="project" value="TreeGrafter"/>
</dbReference>
<dbReference type="GO" id="GO:0005524">
    <property type="term" value="F:ATP binding"/>
    <property type="evidence" value="ECO:0007669"/>
    <property type="project" value="InterPro"/>
</dbReference>
<dbReference type="InterPro" id="IPR027417">
    <property type="entry name" value="P-loop_NTPase"/>
</dbReference>
<protein>
    <recommendedName>
        <fullName evidence="1">DNA 3'-5' helicase II</fullName>
    </recommendedName>
</protein>
<proteinExistence type="predicted"/>
<dbReference type="AlphaFoldDB" id="A0A839HLH0"/>
<dbReference type="Proteomes" id="UP000548632">
    <property type="component" value="Unassembled WGS sequence"/>
</dbReference>
<keyword evidence="4" id="KW-1185">Reference proteome</keyword>
<dbReference type="PANTHER" id="PTHR11070">
    <property type="entry name" value="UVRD / RECB / PCRA DNA HELICASE FAMILY MEMBER"/>
    <property type="match status" value="1"/>
</dbReference>
<evidence type="ECO:0000313" key="3">
    <source>
        <dbReference type="EMBL" id="MBB1127388.1"/>
    </source>
</evidence>
<name>A0A839HLH0_9GAMM</name>
<dbReference type="InterPro" id="IPR000212">
    <property type="entry name" value="DNA_helicase_UvrD/REP"/>
</dbReference>
<reference evidence="3 4" key="1">
    <citation type="journal article" date="2020" name="Arch. Microbiol.">
        <title>The genome sequence of the giant phototrophic gammaproteobacterium Thiospirillum jenense gives insight into its physiological properties and phylogenetic relationships.</title>
        <authorList>
            <person name="Imhoff J.F."/>
            <person name="Meyer T.E."/>
            <person name="Kyndt J.A."/>
        </authorList>
    </citation>
    <scope>NUCLEOTIDE SEQUENCE [LARGE SCALE GENOMIC DNA]</scope>
    <source>
        <strain evidence="3 4">DSM 216</strain>
    </source>
</reference>
<evidence type="ECO:0000259" key="2">
    <source>
        <dbReference type="Pfam" id="PF08378"/>
    </source>
</evidence>
<dbReference type="Pfam" id="PF13245">
    <property type="entry name" value="AAA_19"/>
    <property type="match status" value="1"/>
</dbReference>
<sequence>MAVIYPDIENIQRLKVSPTPGEWCLINYLKKHLDDTYEVFFNPYLDGDRPDIIILKEYCSAFIIEVKDWDLKSYEVTENNKWEVFDGSKSSSKASPQSQAFRYKKNLYDLHLPVVGLARLTNPNFYNLVHCFVYFHNADKGAIDSLYFPAEERQKEEQARLNQAIQERKIVFDSYEKASEYLARKKRNLQRDKNMSFGGDQLGHLVKKIKQNSKHVLFNENVYRDFKRRLSPSEHTLNQGVPIKFDNKQLSLTKSENVKSKIKGVAGCGKTSILSQRAINASQRHNSTVLILTFNITLKNYIRDKISDIQGNRDFSIFEISNYHQFFNSQVNNSGQDFGELVEKYGIDRLYFTNVFQDVDVPKYQTILVDEIQDYESEWVKIIRDNFLQEDGEMILFGDESQNIYQRDFARSPVIAQGFGRWIKLTRSYRTKLDSPLNQLFKDFQLKFLQEKHSDIEITDVSPSQMSIGFSLLKYEDIPIGNWKELVLDSIKSYIRSYELHPNDIVILSSAVSLVRQLNELWIESEKTHCMFETYEELAACANMRVEKLMALDESEINILIKQNKENVERVRRAKKNHFYANSGLVKLSTIHSFKGLESKTVFYILSKDDDPEIVYTSITRSSENLVVFDVGSNNKCSEFLKGIIK</sequence>
<evidence type="ECO:0000256" key="1">
    <source>
        <dbReference type="ARBA" id="ARBA00034923"/>
    </source>
</evidence>
<comment type="caution">
    <text evidence="3">The sequence shown here is derived from an EMBL/GenBank/DDBJ whole genome shotgun (WGS) entry which is preliminary data.</text>
</comment>